<dbReference type="FunFam" id="3.90.190.10:FF:000157">
    <property type="entry name" value="Protein-tyrosine phosphatase"/>
    <property type="match status" value="1"/>
</dbReference>
<dbReference type="Proteomes" id="UP000824469">
    <property type="component" value="Unassembled WGS sequence"/>
</dbReference>
<dbReference type="PANTHER" id="PTHR46274">
    <property type="entry name" value="PHOSPHATIDYLINOSITOL PHOSPHATASE"/>
    <property type="match status" value="1"/>
</dbReference>
<dbReference type="SMART" id="SM00195">
    <property type="entry name" value="DSPc"/>
    <property type="match status" value="1"/>
</dbReference>
<dbReference type="PROSITE" id="PS50056">
    <property type="entry name" value="TYR_PHOSPHATASE_2"/>
    <property type="match status" value="1"/>
</dbReference>
<evidence type="ECO:0000256" key="2">
    <source>
        <dbReference type="ARBA" id="ARBA00022801"/>
    </source>
</evidence>
<protein>
    <recommendedName>
        <fullName evidence="5">Tyrosine specific protein phosphatases domain-containing protein</fullName>
    </recommendedName>
</protein>
<name>A0AA38GQF4_TAXCH</name>
<evidence type="ECO:0000259" key="5">
    <source>
        <dbReference type="PROSITE" id="PS50056"/>
    </source>
</evidence>
<evidence type="ECO:0000256" key="4">
    <source>
        <dbReference type="SAM" id="MobiDB-lite"/>
    </source>
</evidence>
<dbReference type="InterPro" id="IPR000340">
    <property type="entry name" value="Dual-sp_phosphatase_cat-dom"/>
</dbReference>
<feature type="region of interest" description="Disordered" evidence="4">
    <location>
        <begin position="112"/>
        <end position="152"/>
    </location>
</feature>
<dbReference type="InterPro" id="IPR020422">
    <property type="entry name" value="TYR_PHOSPHATASE_DUAL_dom"/>
</dbReference>
<feature type="domain" description="Tyrosine specific protein phosphatases" evidence="5">
    <location>
        <begin position="382"/>
        <end position="434"/>
    </location>
</feature>
<reference evidence="6 7" key="1">
    <citation type="journal article" date="2021" name="Nat. Plants">
        <title>The Taxus genome provides insights into paclitaxel biosynthesis.</title>
        <authorList>
            <person name="Xiong X."/>
            <person name="Gou J."/>
            <person name="Liao Q."/>
            <person name="Li Y."/>
            <person name="Zhou Q."/>
            <person name="Bi G."/>
            <person name="Li C."/>
            <person name="Du R."/>
            <person name="Wang X."/>
            <person name="Sun T."/>
            <person name="Guo L."/>
            <person name="Liang H."/>
            <person name="Lu P."/>
            <person name="Wu Y."/>
            <person name="Zhang Z."/>
            <person name="Ro D.K."/>
            <person name="Shang Y."/>
            <person name="Huang S."/>
            <person name="Yan J."/>
        </authorList>
    </citation>
    <scope>NUCLEOTIDE SEQUENCE [LARGE SCALE GENOMIC DNA]</scope>
    <source>
        <strain evidence="6">Ta-2019</strain>
    </source>
</reference>
<organism evidence="6 7">
    <name type="scientific">Taxus chinensis</name>
    <name type="common">Chinese yew</name>
    <name type="synonym">Taxus wallichiana var. chinensis</name>
    <dbReference type="NCBI Taxonomy" id="29808"/>
    <lineage>
        <taxon>Eukaryota</taxon>
        <taxon>Viridiplantae</taxon>
        <taxon>Streptophyta</taxon>
        <taxon>Embryophyta</taxon>
        <taxon>Tracheophyta</taxon>
        <taxon>Spermatophyta</taxon>
        <taxon>Pinopsida</taxon>
        <taxon>Pinidae</taxon>
        <taxon>Conifers II</taxon>
        <taxon>Cupressales</taxon>
        <taxon>Taxaceae</taxon>
        <taxon>Taxus</taxon>
    </lineage>
</organism>
<evidence type="ECO:0000313" key="7">
    <source>
        <dbReference type="Proteomes" id="UP000824469"/>
    </source>
</evidence>
<dbReference type="Pfam" id="PF13839">
    <property type="entry name" value="PC-Esterase"/>
    <property type="match status" value="1"/>
</dbReference>
<comment type="similarity">
    <text evidence="1">Belongs to the PC-esterase family. TBL subfamily.</text>
</comment>
<evidence type="ECO:0000256" key="1">
    <source>
        <dbReference type="ARBA" id="ARBA00007727"/>
    </source>
</evidence>
<dbReference type="InterPro" id="IPR026057">
    <property type="entry name" value="TBL_C"/>
</dbReference>
<dbReference type="PROSITE" id="PS00383">
    <property type="entry name" value="TYR_PHOSPHATASE_1"/>
    <property type="match status" value="1"/>
</dbReference>
<comment type="caution">
    <text evidence="6">The sequence shown here is derived from an EMBL/GenBank/DDBJ whole genome shotgun (WGS) entry which is preliminary data.</text>
</comment>
<keyword evidence="7" id="KW-1185">Reference proteome</keyword>
<dbReference type="EMBL" id="JAHRHJ020000002">
    <property type="protein sequence ID" value="KAH9326447.1"/>
    <property type="molecule type" value="Genomic_DNA"/>
</dbReference>
<dbReference type="GO" id="GO:0016740">
    <property type="term" value="F:transferase activity"/>
    <property type="evidence" value="ECO:0007669"/>
    <property type="project" value="InterPro"/>
</dbReference>
<dbReference type="InterPro" id="IPR016130">
    <property type="entry name" value="Tyr_Pase_AS"/>
</dbReference>
<dbReference type="GO" id="GO:0004721">
    <property type="term" value="F:phosphoprotein phosphatase activity"/>
    <property type="evidence" value="ECO:0007669"/>
    <property type="project" value="UniProtKB-KW"/>
</dbReference>
<feature type="non-terminal residue" evidence="6">
    <location>
        <position position="453"/>
    </location>
</feature>
<keyword evidence="2" id="KW-0378">Hydrolase</keyword>
<dbReference type="PANTHER" id="PTHR46274:SF6">
    <property type="entry name" value="TYR_PHOSPHATASE_2 DOMAIN-CONTAINING PROTEIN"/>
    <property type="match status" value="1"/>
</dbReference>
<feature type="region of interest" description="Disordered" evidence="4">
    <location>
        <begin position="63"/>
        <end position="83"/>
    </location>
</feature>
<keyword evidence="3" id="KW-0904">Protein phosphatase</keyword>
<dbReference type="Gene3D" id="3.90.190.10">
    <property type="entry name" value="Protein tyrosine phosphatase superfamily"/>
    <property type="match status" value="1"/>
</dbReference>
<dbReference type="InterPro" id="IPR029021">
    <property type="entry name" value="Prot-tyrosine_phosphatase-like"/>
</dbReference>
<sequence>MMAKEKVHDWSKVTVVPERFYLLFNLDYMIHLRNVRLECCYNILNKEERSDLVMAALARRKVGDKVQRRPPLETPSGIKNSSFMSIRGFPSTTAENSPPLSASLPGLSITDEELTSDRSSPNSEKDLLDGGFSPKPNDTVHSSSSEKGGESYGKSIIVPIDLMCLITGGTDSPDVQDVGREYGMVCAHHAIRTYGWAYRFPKTNTTVLYYWSASLCEIEPLNHSDPSTNFAMHLDRPAWFLHQNLNKFHVVVLNTGHHWNRGKLNVNKWKMYVNGKPKNAKHLRDIRSPLNFTVHSVVKWLDGELNEHQNFRAFIIILSPRHFFNGDWDSGVLLTTPDVPSLHECIIVLRFKTNWKMGEQRAIAGQWVGRLLDKPGENAICGKTTYVHCKAGRGRSTTIVLCYLVKYKQMTPDDAYAYVRSKRPRVLLAASQWKAVQDYTKRIKQKQTELTVR</sequence>
<gene>
    <name evidence="6" type="ORF">KI387_006625</name>
</gene>
<dbReference type="Pfam" id="PF00782">
    <property type="entry name" value="DSPc"/>
    <property type="match status" value="1"/>
</dbReference>
<evidence type="ECO:0000256" key="3">
    <source>
        <dbReference type="ARBA" id="ARBA00022912"/>
    </source>
</evidence>
<dbReference type="SUPFAM" id="SSF52799">
    <property type="entry name" value="(Phosphotyrosine protein) phosphatases II"/>
    <property type="match status" value="1"/>
</dbReference>
<evidence type="ECO:0000313" key="6">
    <source>
        <dbReference type="EMBL" id="KAH9326447.1"/>
    </source>
</evidence>
<dbReference type="AlphaFoldDB" id="A0AA38GQF4"/>
<accession>A0AA38GQF4</accession>
<dbReference type="InterPro" id="IPR000387">
    <property type="entry name" value="Tyr_Pase_dom"/>
</dbReference>
<proteinExistence type="inferred from homology"/>